<reference evidence="4 5" key="1">
    <citation type="journal article" date="2016" name="Nat. Commun.">
        <title>Thousands of microbial genomes shed light on interconnected biogeochemical processes in an aquifer system.</title>
        <authorList>
            <person name="Anantharaman K."/>
            <person name="Brown C.T."/>
            <person name="Hug L.A."/>
            <person name="Sharon I."/>
            <person name="Castelle C.J."/>
            <person name="Probst A.J."/>
            <person name="Thomas B.C."/>
            <person name="Singh A."/>
            <person name="Wilkins M.J."/>
            <person name="Karaoz U."/>
            <person name="Brodie E.L."/>
            <person name="Williams K.H."/>
            <person name="Hubbard S.S."/>
            <person name="Banfield J.F."/>
        </authorList>
    </citation>
    <scope>NUCLEOTIDE SEQUENCE [LARGE SCALE GENOMIC DNA]</scope>
</reference>
<feature type="domain" description="MurL C-terminal" evidence="2">
    <location>
        <begin position="309"/>
        <end position="420"/>
    </location>
</feature>
<keyword evidence="1" id="KW-0961">Cell wall biogenesis/degradation</keyword>
<dbReference type="InterPro" id="IPR058741">
    <property type="entry name" value="MurL_C"/>
</dbReference>
<dbReference type="UniPathway" id="UPA00219"/>
<protein>
    <recommendedName>
        <fullName evidence="1">UDP-N-acetyl-alpha-D-muramoyl-L-alanyl-L-glutamate epimerase</fullName>
        <ecNumber evidence="1">5.1.1.23</ecNumber>
    </recommendedName>
    <alternativeName>
        <fullName evidence="1">UDP-MurNAc-L-Ala-L-Glu epimerase</fullName>
    </alternativeName>
</protein>
<dbReference type="Pfam" id="PF26299">
    <property type="entry name" value="MurL_N"/>
    <property type="match status" value="1"/>
</dbReference>
<keyword evidence="1" id="KW-0132">Cell division</keyword>
<evidence type="ECO:0000256" key="1">
    <source>
        <dbReference type="HAMAP-Rule" id="MF_02209"/>
    </source>
</evidence>
<dbReference type="GO" id="GO:0008360">
    <property type="term" value="P:regulation of cell shape"/>
    <property type="evidence" value="ECO:0007669"/>
    <property type="project" value="UniProtKB-KW"/>
</dbReference>
<keyword evidence="1" id="KW-0573">Peptidoglycan synthesis</keyword>
<dbReference type="GO" id="GO:0005737">
    <property type="term" value="C:cytoplasm"/>
    <property type="evidence" value="ECO:0007669"/>
    <property type="project" value="UniProtKB-UniRule"/>
</dbReference>
<gene>
    <name evidence="1" type="primary">murL</name>
    <name evidence="4" type="ORF">A3A91_02890</name>
</gene>
<dbReference type="InterPro" id="IPR043689">
    <property type="entry name" value="MurL"/>
</dbReference>
<dbReference type="Pfam" id="PF26298">
    <property type="entry name" value="MurL_epimerase_C"/>
    <property type="match status" value="1"/>
</dbReference>
<keyword evidence="1" id="KW-0131">Cell cycle</keyword>
<feature type="domain" description="MurL N-terminal" evidence="3">
    <location>
        <begin position="6"/>
        <end position="282"/>
    </location>
</feature>
<dbReference type="GO" id="GO:0051301">
    <property type="term" value="P:cell division"/>
    <property type="evidence" value="ECO:0007669"/>
    <property type="project" value="UniProtKB-KW"/>
</dbReference>
<dbReference type="GO" id="GO:0009252">
    <property type="term" value="P:peptidoglycan biosynthetic process"/>
    <property type="evidence" value="ECO:0007669"/>
    <property type="project" value="UniProtKB-UniRule"/>
</dbReference>
<evidence type="ECO:0000313" key="5">
    <source>
        <dbReference type="Proteomes" id="UP000177001"/>
    </source>
</evidence>
<evidence type="ECO:0000259" key="2">
    <source>
        <dbReference type="Pfam" id="PF26298"/>
    </source>
</evidence>
<comment type="function">
    <text evidence="1">Cell wall formation. Catalyzes epimerization of the terminal L-glutamate in UDP-N-acetyl-alpha-D-muramoyl-L-alanyl-L-glutamate.</text>
</comment>
<proteinExistence type="inferred from homology"/>
<keyword evidence="1" id="KW-0413">Isomerase</keyword>
<keyword evidence="1" id="KW-0133">Cell shape</keyword>
<dbReference type="AlphaFoldDB" id="A0A1F6WXX7"/>
<dbReference type="EC" id="5.1.1.23" evidence="1"/>
<dbReference type="Proteomes" id="UP000177001">
    <property type="component" value="Unassembled WGS sequence"/>
</dbReference>
<comment type="pathway">
    <text evidence="1">Cell wall biogenesis; peptidoglycan biosynthesis.</text>
</comment>
<organism evidence="4 5">
    <name type="scientific">Candidatus Nomurabacteria bacterium RIFCSPLOWO2_01_FULL_36_16</name>
    <dbReference type="NCBI Taxonomy" id="1801767"/>
    <lineage>
        <taxon>Bacteria</taxon>
        <taxon>Candidatus Nomuraibacteriota</taxon>
    </lineage>
</organism>
<dbReference type="GO" id="GO:0071555">
    <property type="term" value="P:cell wall organization"/>
    <property type="evidence" value="ECO:0007669"/>
    <property type="project" value="UniProtKB-KW"/>
</dbReference>
<comment type="caution">
    <text evidence="4">The sequence shown here is derived from an EMBL/GenBank/DDBJ whole genome shotgun (WGS) entry which is preliminary data.</text>
</comment>
<comment type="catalytic activity">
    <reaction evidence="1">
        <text>UDP-N-acetyl-alpha-D-muramoyl-L-alanyl-L-glutamate + ATP + H2O = UDP-N-acetyl-alpha-D-muramoyl-L-alanyl-D-glutamate + AMP + diphosphate + H(+)</text>
        <dbReference type="Rhea" id="RHEA:58812"/>
        <dbReference type="ChEBI" id="CHEBI:15377"/>
        <dbReference type="ChEBI" id="CHEBI:15378"/>
        <dbReference type="ChEBI" id="CHEBI:30616"/>
        <dbReference type="ChEBI" id="CHEBI:33019"/>
        <dbReference type="ChEBI" id="CHEBI:83900"/>
        <dbReference type="ChEBI" id="CHEBI:142725"/>
        <dbReference type="ChEBI" id="CHEBI:456215"/>
        <dbReference type="EC" id="5.1.1.23"/>
    </reaction>
</comment>
<dbReference type="InterPro" id="IPR058740">
    <property type="entry name" value="MurL_N"/>
</dbReference>
<dbReference type="EMBL" id="MFUR01000013">
    <property type="protein sequence ID" value="OGI86634.1"/>
    <property type="molecule type" value="Genomic_DNA"/>
</dbReference>
<dbReference type="HAMAP" id="MF_02209">
    <property type="entry name" value="MurL"/>
    <property type="match status" value="1"/>
</dbReference>
<sequence>MLHALSFTFGTYKVDVARSIITFTYHVEFKYGITKTFNDRLYFEDITPELWEKIPKSVLEPTLQALLLMIGINYWCVFPTNNIHIKGFTLTRAQASFWDSLYLNGLGEFFYNMQIDFHNLIAFPYDISIREPTPARFERPIRALLLNGAGKDSILSAEMLKASGTLFDFFTFAPTSAHERIAKLVGAKNIRVNRRRDPWLNVIATHFGVSSAYPSVSTFTFIATLLAELLGYNSIIFSNERSADFGNLTYLGLEVNHQWCKSSEAEKMINDYIQRYITPDISTSSLLREYSELEIVQRFVHYSQYLHHVTSCNNYFWLTRIEQLISPTNYWCKQCPKCVFLFACFSAFLPKKEVVNIFGADLYAKKRLLSLFKRILGIEGFKPLDCVGEPEEMVLAMHYATQRKEYAGELAIQLFEKHFPPSYDFNEIKGRVFTH</sequence>
<name>A0A1F6WXX7_9BACT</name>
<comment type="similarity">
    <text evidence="1">Belongs to the MurL family.</text>
</comment>
<dbReference type="GO" id="GO:0016855">
    <property type="term" value="F:racemase and epimerase activity, acting on amino acids and derivatives"/>
    <property type="evidence" value="ECO:0007669"/>
    <property type="project" value="UniProtKB-UniRule"/>
</dbReference>
<evidence type="ECO:0000313" key="4">
    <source>
        <dbReference type="EMBL" id="OGI86634.1"/>
    </source>
</evidence>
<accession>A0A1F6WXX7</accession>
<evidence type="ECO:0000259" key="3">
    <source>
        <dbReference type="Pfam" id="PF26299"/>
    </source>
</evidence>